<keyword evidence="2" id="KW-0902">Two-component regulatory system</keyword>
<feature type="domain" description="Histidine kinase" evidence="3">
    <location>
        <begin position="1"/>
        <end position="100"/>
    </location>
</feature>
<dbReference type="Proteomes" id="UP001057375">
    <property type="component" value="Unassembled WGS sequence"/>
</dbReference>
<feature type="non-terminal residue" evidence="4">
    <location>
        <position position="100"/>
    </location>
</feature>
<dbReference type="PANTHER" id="PTHR45339:SF1">
    <property type="entry name" value="HYBRID SIGNAL TRANSDUCTION HISTIDINE KINASE J"/>
    <property type="match status" value="1"/>
</dbReference>
<dbReference type="PROSITE" id="PS50109">
    <property type="entry name" value="HIS_KIN"/>
    <property type="match status" value="1"/>
</dbReference>
<evidence type="ECO:0000313" key="5">
    <source>
        <dbReference type="Proteomes" id="UP001057375"/>
    </source>
</evidence>
<organism evidence="4 5">
    <name type="scientific">Aduncisulcus paluster</name>
    <dbReference type="NCBI Taxonomy" id="2918883"/>
    <lineage>
        <taxon>Eukaryota</taxon>
        <taxon>Metamonada</taxon>
        <taxon>Carpediemonas-like organisms</taxon>
        <taxon>Aduncisulcus</taxon>
    </lineage>
</organism>
<sequence length="100" mass="11225">MGHEIRTPLNGVIGMTNLLLDTKLDSKQLYMLNIVKESGEFLLSVINDILDFSKIEAGEIALVEEVVNLKDMLTQIEEMFNFKAEENRIHFSASVSNAVP</sequence>
<dbReference type="PANTHER" id="PTHR45339">
    <property type="entry name" value="HYBRID SIGNAL TRANSDUCTION HISTIDINE KINASE J"/>
    <property type="match status" value="1"/>
</dbReference>
<dbReference type="InterPro" id="IPR005467">
    <property type="entry name" value="His_kinase_dom"/>
</dbReference>
<reference evidence="4" key="1">
    <citation type="submission" date="2022-03" db="EMBL/GenBank/DDBJ databases">
        <title>Draft genome sequence of Aduncisulcus paluster, a free-living microaerophilic Fornicata.</title>
        <authorList>
            <person name="Yuyama I."/>
            <person name="Kume K."/>
            <person name="Tamura T."/>
            <person name="Inagaki Y."/>
            <person name="Hashimoto T."/>
        </authorList>
    </citation>
    <scope>NUCLEOTIDE SEQUENCE</scope>
    <source>
        <strain evidence="4">NY0171</strain>
    </source>
</reference>
<dbReference type="InterPro" id="IPR036097">
    <property type="entry name" value="HisK_dim/P_sf"/>
</dbReference>
<dbReference type="EMBL" id="BQXS01010514">
    <property type="protein sequence ID" value="GKT33807.1"/>
    <property type="molecule type" value="Genomic_DNA"/>
</dbReference>
<accession>A0ABQ5KMS3</accession>
<name>A0ABQ5KMS3_9EUKA</name>
<gene>
    <name evidence="4" type="ORF">ADUPG1_007520</name>
</gene>
<dbReference type="SMART" id="SM00388">
    <property type="entry name" value="HisKA"/>
    <property type="match status" value="1"/>
</dbReference>
<evidence type="ECO:0000259" key="3">
    <source>
        <dbReference type="PROSITE" id="PS50109"/>
    </source>
</evidence>
<dbReference type="SUPFAM" id="SSF47384">
    <property type="entry name" value="Homodimeric domain of signal transducing histidine kinase"/>
    <property type="match status" value="1"/>
</dbReference>
<comment type="caution">
    <text evidence="4">The sequence shown here is derived from an EMBL/GenBank/DDBJ whole genome shotgun (WGS) entry which is preliminary data.</text>
</comment>
<dbReference type="Pfam" id="PF00512">
    <property type="entry name" value="HisKA"/>
    <property type="match status" value="1"/>
</dbReference>
<keyword evidence="1" id="KW-0597">Phosphoprotein</keyword>
<proteinExistence type="predicted"/>
<keyword evidence="5" id="KW-1185">Reference proteome</keyword>
<dbReference type="InterPro" id="IPR003661">
    <property type="entry name" value="HisK_dim/P_dom"/>
</dbReference>
<dbReference type="Gene3D" id="1.10.287.130">
    <property type="match status" value="1"/>
</dbReference>
<dbReference type="CDD" id="cd00082">
    <property type="entry name" value="HisKA"/>
    <property type="match status" value="1"/>
</dbReference>
<evidence type="ECO:0000256" key="1">
    <source>
        <dbReference type="ARBA" id="ARBA00022553"/>
    </source>
</evidence>
<evidence type="ECO:0000313" key="4">
    <source>
        <dbReference type="EMBL" id="GKT33807.1"/>
    </source>
</evidence>
<protein>
    <submittedName>
        <fullName evidence="4">PAS domain S-box protein</fullName>
    </submittedName>
</protein>
<evidence type="ECO:0000256" key="2">
    <source>
        <dbReference type="ARBA" id="ARBA00023012"/>
    </source>
</evidence>